<dbReference type="RefSeq" id="WP_133850935.1">
    <property type="nucleotide sequence ID" value="NZ_SNXZ01000003.1"/>
</dbReference>
<feature type="transmembrane region" description="Helical" evidence="1">
    <location>
        <begin position="152"/>
        <end position="175"/>
    </location>
</feature>
<feature type="transmembrane region" description="Helical" evidence="1">
    <location>
        <begin position="227"/>
        <end position="245"/>
    </location>
</feature>
<evidence type="ECO:0000313" key="3">
    <source>
        <dbReference type="Proteomes" id="UP000295444"/>
    </source>
</evidence>
<dbReference type="OrthoDB" id="3778510at2"/>
<keyword evidence="3" id="KW-1185">Reference proteome</keyword>
<dbReference type="AlphaFoldDB" id="A0A4R6SCX5"/>
<feature type="transmembrane region" description="Helical" evidence="1">
    <location>
        <begin position="129"/>
        <end position="146"/>
    </location>
</feature>
<feature type="transmembrane region" description="Helical" evidence="1">
    <location>
        <begin position="86"/>
        <end position="108"/>
    </location>
</feature>
<keyword evidence="1" id="KW-0812">Transmembrane</keyword>
<evidence type="ECO:0008006" key="4">
    <source>
        <dbReference type="Google" id="ProtNLM"/>
    </source>
</evidence>
<accession>A0A4R6SCX5</accession>
<dbReference type="Proteomes" id="UP000295444">
    <property type="component" value="Unassembled WGS sequence"/>
</dbReference>
<proteinExistence type="predicted"/>
<keyword evidence="1" id="KW-0472">Membrane</keyword>
<organism evidence="2 3">
    <name type="scientific">Labedaea rhizosphaerae</name>
    <dbReference type="NCBI Taxonomy" id="598644"/>
    <lineage>
        <taxon>Bacteria</taxon>
        <taxon>Bacillati</taxon>
        <taxon>Actinomycetota</taxon>
        <taxon>Actinomycetes</taxon>
        <taxon>Pseudonocardiales</taxon>
        <taxon>Pseudonocardiaceae</taxon>
        <taxon>Labedaea</taxon>
    </lineage>
</organism>
<protein>
    <recommendedName>
        <fullName evidence="4">4-amino-4-deoxy-L-arabinose transferase-like glycosyltransferase</fullName>
    </recommendedName>
</protein>
<dbReference type="EMBL" id="SNXZ01000003">
    <property type="protein sequence ID" value="TDP97782.1"/>
    <property type="molecule type" value="Genomic_DNA"/>
</dbReference>
<keyword evidence="1" id="KW-1133">Transmembrane helix</keyword>
<feature type="transmembrane region" description="Helical" evidence="1">
    <location>
        <begin position="299"/>
        <end position="317"/>
    </location>
</feature>
<evidence type="ECO:0000256" key="1">
    <source>
        <dbReference type="SAM" id="Phobius"/>
    </source>
</evidence>
<evidence type="ECO:0000313" key="2">
    <source>
        <dbReference type="EMBL" id="TDP97782.1"/>
    </source>
</evidence>
<feature type="transmembrane region" description="Helical" evidence="1">
    <location>
        <begin position="390"/>
        <end position="410"/>
    </location>
</feature>
<sequence length="592" mass="62584">MTLVQTARHARPAGRRAVRVAVPGALTTAAAVVGTVPLLIQAVLAMQGYFAQDDFLITYLAAHSSPVSPSFLFQDYNGHVSPGMFLYAWLVTAVAPLNFPVAMVPLLLMRAATVVLFWRLLVRVFGRRWALLVPLAVLSGCVVVLLPTLWWAYAIELVPCQLALVCALHALVSYLRGGGFRPAAYTVGWAVAGLAFYEKALLFAVVLVAVTALLTPGRLPLVTALRAHWRLWLAHAAVVLGFLALHSAVSTTSVRTGAVAGGALLDLTRRVVVDTFLVGVFGGPWRAVHAAGATPSTGVLVFVCVATAALVVGGLWARRARAGLAWALLGGYLLLDVAMVALVRLGQIGPVIGADPRYTADAIVVGALLGAFAFLRPGRDPAPPAWERPLATGLAVAVLAVSTVTLLRLAPEMRFTEARSYVDTASAAVAADPELVVYDANVPDDIMISWFGDDGRASRVLGLLPHPPKFDAQTERLQLLDASGRPHPVTTLQYAVPAATKGPVKDCGWPITATPTSIQLQSPVADRRVVMLDYYTADTGAGVLVTGAVRTPVQFRAGLHRLYVVIDAAYDRVEVSGLGTPVCLAGLLVGIP</sequence>
<feature type="transmembrane region" description="Helical" evidence="1">
    <location>
        <begin position="20"/>
        <end position="40"/>
    </location>
</feature>
<feature type="transmembrane region" description="Helical" evidence="1">
    <location>
        <begin position="323"/>
        <end position="346"/>
    </location>
</feature>
<feature type="transmembrane region" description="Helical" evidence="1">
    <location>
        <begin position="187"/>
        <end position="215"/>
    </location>
</feature>
<feature type="transmembrane region" description="Helical" evidence="1">
    <location>
        <begin position="358"/>
        <end position="378"/>
    </location>
</feature>
<name>A0A4R6SCX5_LABRH</name>
<reference evidence="2 3" key="1">
    <citation type="submission" date="2019-03" db="EMBL/GenBank/DDBJ databases">
        <title>Genomic Encyclopedia of Type Strains, Phase IV (KMG-IV): sequencing the most valuable type-strain genomes for metagenomic binning, comparative biology and taxonomic classification.</title>
        <authorList>
            <person name="Goeker M."/>
        </authorList>
    </citation>
    <scope>NUCLEOTIDE SEQUENCE [LARGE SCALE GENOMIC DNA]</scope>
    <source>
        <strain evidence="2 3">DSM 45361</strain>
    </source>
</reference>
<gene>
    <name evidence="2" type="ORF">EV186_103748</name>
</gene>
<comment type="caution">
    <text evidence="2">The sequence shown here is derived from an EMBL/GenBank/DDBJ whole genome shotgun (WGS) entry which is preliminary data.</text>
</comment>